<dbReference type="RefSeq" id="WP_046830231.1">
    <property type="nucleotide sequence ID" value="NZ_LBIA02000001.1"/>
</dbReference>
<reference evidence="2" key="1">
    <citation type="submission" date="2019-04" db="EMBL/GenBank/DDBJ databases">
        <title>Whole genome sequencing of cave bacteria.</title>
        <authorList>
            <person name="Gan H.M."/>
            <person name="Barton H."/>
            <person name="Savka M.A."/>
        </authorList>
    </citation>
    <scope>NUCLEOTIDE SEQUENCE [LARGE SCALE GENOMIC DNA]</scope>
    <source>
        <strain evidence="2">LC387</strain>
    </source>
</reference>
<feature type="domain" description="DUF4332" evidence="1">
    <location>
        <begin position="15"/>
        <end position="134"/>
    </location>
</feature>
<evidence type="ECO:0000313" key="2">
    <source>
        <dbReference type="EMBL" id="TKT73731.1"/>
    </source>
</evidence>
<dbReference type="Proteomes" id="UP000034832">
    <property type="component" value="Unassembled WGS sequence"/>
</dbReference>
<organism evidence="2 3">
    <name type="scientific">Afipia massiliensis</name>
    <dbReference type="NCBI Taxonomy" id="211460"/>
    <lineage>
        <taxon>Bacteria</taxon>
        <taxon>Pseudomonadati</taxon>
        <taxon>Pseudomonadota</taxon>
        <taxon>Alphaproteobacteria</taxon>
        <taxon>Hyphomicrobiales</taxon>
        <taxon>Nitrobacteraceae</taxon>
        <taxon>Afipia</taxon>
    </lineage>
</organism>
<dbReference type="STRING" id="211460.YH63_20885"/>
<dbReference type="Gene3D" id="1.10.150.20">
    <property type="entry name" value="5' to 3' exonuclease, C-terminal subdomain"/>
    <property type="match status" value="2"/>
</dbReference>
<dbReference type="OrthoDB" id="9794786at2"/>
<keyword evidence="3" id="KW-1185">Reference proteome</keyword>
<evidence type="ECO:0000313" key="3">
    <source>
        <dbReference type="Proteomes" id="UP000034832"/>
    </source>
</evidence>
<proteinExistence type="predicted"/>
<name>A0A4U6BUI6_9BRAD</name>
<dbReference type="Pfam" id="PF14229">
    <property type="entry name" value="DUF4332"/>
    <property type="match status" value="1"/>
</dbReference>
<dbReference type="EMBL" id="LBIA02000001">
    <property type="protein sequence ID" value="TKT73731.1"/>
    <property type="molecule type" value="Genomic_DNA"/>
</dbReference>
<evidence type="ECO:0000259" key="1">
    <source>
        <dbReference type="Pfam" id="PF14229"/>
    </source>
</evidence>
<comment type="caution">
    <text evidence="2">The sequence shown here is derived from an EMBL/GenBank/DDBJ whole genome shotgun (WGS) entry which is preliminary data.</text>
</comment>
<dbReference type="AlphaFoldDB" id="A0A4U6BUI6"/>
<protein>
    <submittedName>
        <fullName evidence="2">DUF4332 domain-containing protein</fullName>
    </submittedName>
</protein>
<dbReference type="InterPro" id="IPR025567">
    <property type="entry name" value="DUF4332"/>
</dbReference>
<gene>
    <name evidence="2" type="ORF">YH63_021155</name>
</gene>
<sequence length="140" mass="15230">MSNPLSAYPLSKIDGLGAHAQAKLKAQGIRTMAALLDNASTPKGRKLLAAKTGLSEQQLLAWANIADCMRIKGMGKAKAELLRAAGVVTVREFVQRNPQRLAQAMKEANDKRKLVQVLPSDKSVAELIQRARKLPLKISY</sequence>
<accession>A0A4U6BUI6</accession>